<name>A0A1M6A005_9FIRM</name>
<dbReference type="SUPFAM" id="SSF47413">
    <property type="entry name" value="lambda repressor-like DNA-binding domains"/>
    <property type="match status" value="1"/>
</dbReference>
<dbReference type="STRING" id="1121420.SAMN02746098_03826"/>
<keyword evidence="1" id="KW-0238">DNA-binding</keyword>
<dbReference type="RefSeq" id="WP_073031303.1">
    <property type="nucleotide sequence ID" value="NZ_FQXJ01000016.1"/>
</dbReference>
<dbReference type="CDD" id="cd00093">
    <property type="entry name" value="HTH_XRE"/>
    <property type="match status" value="1"/>
</dbReference>
<dbReference type="InterPro" id="IPR001387">
    <property type="entry name" value="Cro/C1-type_HTH"/>
</dbReference>
<accession>A0A1M6A005</accession>
<feature type="region of interest" description="Disordered" evidence="2">
    <location>
        <begin position="1"/>
        <end position="20"/>
    </location>
</feature>
<evidence type="ECO:0000256" key="2">
    <source>
        <dbReference type="SAM" id="MobiDB-lite"/>
    </source>
</evidence>
<dbReference type="GO" id="GO:0005829">
    <property type="term" value="C:cytosol"/>
    <property type="evidence" value="ECO:0007669"/>
    <property type="project" value="TreeGrafter"/>
</dbReference>
<organism evidence="4 5">
    <name type="scientific">Desulfosporosinus lacus DSM 15449</name>
    <dbReference type="NCBI Taxonomy" id="1121420"/>
    <lineage>
        <taxon>Bacteria</taxon>
        <taxon>Bacillati</taxon>
        <taxon>Bacillota</taxon>
        <taxon>Clostridia</taxon>
        <taxon>Eubacteriales</taxon>
        <taxon>Desulfitobacteriaceae</taxon>
        <taxon>Desulfosporosinus</taxon>
    </lineage>
</organism>
<evidence type="ECO:0000313" key="5">
    <source>
        <dbReference type="Proteomes" id="UP000183954"/>
    </source>
</evidence>
<dbReference type="PROSITE" id="PS50943">
    <property type="entry name" value="HTH_CROC1"/>
    <property type="match status" value="1"/>
</dbReference>
<dbReference type="AlphaFoldDB" id="A0A1M6A005"/>
<reference evidence="5" key="1">
    <citation type="submission" date="2016-11" db="EMBL/GenBank/DDBJ databases">
        <authorList>
            <person name="Varghese N."/>
            <person name="Submissions S."/>
        </authorList>
    </citation>
    <scope>NUCLEOTIDE SEQUENCE [LARGE SCALE GENOMIC DNA]</scope>
    <source>
        <strain evidence="5">DSM 15449</strain>
    </source>
</reference>
<proteinExistence type="predicted"/>
<evidence type="ECO:0000313" key="4">
    <source>
        <dbReference type="EMBL" id="SHI29483.1"/>
    </source>
</evidence>
<evidence type="ECO:0000259" key="3">
    <source>
        <dbReference type="PROSITE" id="PS50943"/>
    </source>
</evidence>
<dbReference type="OrthoDB" id="407979at2"/>
<keyword evidence="5" id="KW-1185">Reference proteome</keyword>
<dbReference type="SMART" id="SM00530">
    <property type="entry name" value="HTH_XRE"/>
    <property type="match status" value="1"/>
</dbReference>
<dbReference type="PANTHER" id="PTHR46797:SF1">
    <property type="entry name" value="METHYLPHOSPHONATE SYNTHASE"/>
    <property type="match status" value="1"/>
</dbReference>
<dbReference type="GO" id="GO:0003700">
    <property type="term" value="F:DNA-binding transcription factor activity"/>
    <property type="evidence" value="ECO:0007669"/>
    <property type="project" value="TreeGrafter"/>
</dbReference>
<dbReference type="InterPro" id="IPR010982">
    <property type="entry name" value="Lambda_DNA-bd_dom_sf"/>
</dbReference>
<dbReference type="EMBL" id="FQXJ01000016">
    <property type="protein sequence ID" value="SHI29483.1"/>
    <property type="molecule type" value="Genomic_DNA"/>
</dbReference>
<dbReference type="PANTHER" id="PTHR46797">
    <property type="entry name" value="HTH-TYPE TRANSCRIPTIONAL REGULATOR"/>
    <property type="match status" value="1"/>
</dbReference>
<dbReference type="Pfam" id="PF01381">
    <property type="entry name" value="HTH_3"/>
    <property type="match status" value="1"/>
</dbReference>
<dbReference type="Proteomes" id="UP000183954">
    <property type="component" value="Unassembled WGS sequence"/>
</dbReference>
<sequence>MQNLNYLRTKQKLSQSELSRRSSVSQTYISELEANRKQPTYPILKKLAAALGVSIAELIGEQSPEQREEDDVQTRPQ</sequence>
<protein>
    <submittedName>
        <fullName evidence="4">Helix-turn-helix</fullName>
    </submittedName>
</protein>
<gene>
    <name evidence="4" type="ORF">SAMN02746098_03826</name>
</gene>
<dbReference type="Gene3D" id="1.10.260.40">
    <property type="entry name" value="lambda repressor-like DNA-binding domains"/>
    <property type="match status" value="1"/>
</dbReference>
<dbReference type="InterPro" id="IPR050807">
    <property type="entry name" value="TransReg_Diox_bact_type"/>
</dbReference>
<feature type="domain" description="HTH cro/C1-type" evidence="3">
    <location>
        <begin position="4"/>
        <end position="58"/>
    </location>
</feature>
<dbReference type="GO" id="GO:0003677">
    <property type="term" value="F:DNA binding"/>
    <property type="evidence" value="ECO:0007669"/>
    <property type="project" value="UniProtKB-KW"/>
</dbReference>
<evidence type="ECO:0000256" key="1">
    <source>
        <dbReference type="ARBA" id="ARBA00023125"/>
    </source>
</evidence>